<accession>A0A926UPD4</accession>
<dbReference type="InterPro" id="IPR008471">
    <property type="entry name" value="MnmC-like_methylTransf"/>
</dbReference>
<dbReference type="Gene3D" id="3.40.50.150">
    <property type="entry name" value="Vaccinia Virus protein VP39"/>
    <property type="match status" value="1"/>
</dbReference>
<proteinExistence type="predicted"/>
<dbReference type="GO" id="GO:0016645">
    <property type="term" value="F:oxidoreductase activity, acting on the CH-NH group of donors"/>
    <property type="evidence" value="ECO:0007669"/>
    <property type="project" value="InterPro"/>
</dbReference>
<dbReference type="CDD" id="cd02440">
    <property type="entry name" value="AdoMet_MTases"/>
    <property type="match status" value="1"/>
</dbReference>
<dbReference type="InterPro" id="IPR029063">
    <property type="entry name" value="SAM-dependent_MTases_sf"/>
</dbReference>
<evidence type="ECO:0000313" key="3">
    <source>
        <dbReference type="Proteomes" id="UP000631421"/>
    </source>
</evidence>
<feature type="domain" description="MnmC-like methyltransferase" evidence="1">
    <location>
        <begin position="125"/>
        <end position="221"/>
    </location>
</feature>
<comment type="caution">
    <text evidence="2">The sequence shown here is derived from an EMBL/GenBank/DDBJ whole genome shotgun (WGS) entry which is preliminary data.</text>
</comment>
<organism evidence="2 3">
    <name type="scientific">Pseudanabaena cinerea FACHB-1277</name>
    <dbReference type="NCBI Taxonomy" id="2949581"/>
    <lineage>
        <taxon>Bacteria</taxon>
        <taxon>Bacillati</taxon>
        <taxon>Cyanobacteriota</taxon>
        <taxon>Cyanophyceae</taxon>
        <taxon>Pseudanabaenales</taxon>
        <taxon>Pseudanabaenaceae</taxon>
        <taxon>Pseudanabaena</taxon>
        <taxon>Pseudanabaena cinerea</taxon>
    </lineage>
</organism>
<evidence type="ECO:0000259" key="1">
    <source>
        <dbReference type="Pfam" id="PF05430"/>
    </source>
</evidence>
<reference evidence="2" key="1">
    <citation type="journal article" date="2015" name="ISME J.">
        <title>Draft Genome Sequence of Streptomyces incarnatus NRRL8089, which Produces the Nucleoside Antibiotic Sinefungin.</title>
        <authorList>
            <person name="Oshima K."/>
            <person name="Hattori M."/>
            <person name="Shimizu H."/>
            <person name="Fukuda K."/>
            <person name="Nemoto M."/>
            <person name="Inagaki K."/>
            <person name="Tamura T."/>
        </authorList>
    </citation>
    <scope>NUCLEOTIDE SEQUENCE</scope>
    <source>
        <strain evidence="2">FACHB-1277</strain>
    </source>
</reference>
<gene>
    <name evidence="2" type="ORF">H6F44_01670</name>
</gene>
<dbReference type="PANTHER" id="PTHR39963:SF1">
    <property type="entry name" value="MNMC-LIKE METHYLTRANSFERASE DOMAIN-CONTAINING PROTEIN"/>
    <property type="match status" value="1"/>
</dbReference>
<dbReference type="Proteomes" id="UP000631421">
    <property type="component" value="Unassembled WGS sequence"/>
</dbReference>
<dbReference type="RefSeq" id="WP_190349178.1">
    <property type="nucleotide sequence ID" value="NZ_JACJPY010000003.1"/>
</dbReference>
<reference evidence="2" key="2">
    <citation type="submission" date="2020-08" db="EMBL/GenBank/DDBJ databases">
        <authorList>
            <person name="Chen M."/>
            <person name="Teng W."/>
            <person name="Zhao L."/>
            <person name="Hu C."/>
            <person name="Zhou Y."/>
            <person name="Han B."/>
            <person name="Song L."/>
            <person name="Shu W."/>
        </authorList>
    </citation>
    <scope>NUCLEOTIDE SEQUENCE</scope>
    <source>
        <strain evidence="2">FACHB-1277</strain>
    </source>
</reference>
<name>A0A926UPD4_9CYAN</name>
<evidence type="ECO:0000313" key="2">
    <source>
        <dbReference type="EMBL" id="MBD2148839.1"/>
    </source>
</evidence>
<dbReference type="PANTHER" id="PTHR39963">
    <property type="entry name" value="SLL0983 PROTEIN"/>
    <property type="match status" value="1"/>
</dbReference>
<sequence>MDRLSLFPTQDGSLTFWSETYQQSFHSDAGARIEAEAKFVIPAQIAAKSQTQEHLNILDVCYGLGYNSAAAIAAASQPHSNAHLQIIGLENNLEVPQKAVADRLIDIWSPEIVDILTKVAEYQCFTSSDRQIQLLVGDARQTIQQVPPRWADAIFLDPFSPPHCPQLWTVEFLQLLADRLKPDGYLLTYSAAAAVRTALLSAGLQIGAIAAIGRKSPSTIAAFAPMPLPPISQIEADFLKTRAAIPYRDRHLNATATEILRDRQLEQSQSNLPSGSSLRKTLHSLCRNPSSCPSTLKIKPACHPINI</sequence>
<dbReference type="SUPFAM" id="SSF53335">
    <property type="entry name" value="S-adenosyl-L-methionine-dependent methyltransferases"/>
    <property type="match status" value="1"/>
</dbReference>
<dbReference type="Pfam" id="PF05430">
    <property type="entry name" value="Methyltransf_30"/>
    <property type="match status" value="1"/>
</dbReference>
<protein>
    <recommendedName>
        <fullName evidence="1">MnmC-like methyltransferase domain-containing protein</fullName>
    </recommendedName>
</protein>
<dbReference type="AlphaFoldDB" id="A0A926UPD4"/>
<keyword evidence="3" id="KW-1185">Reference proteome</keyword>
<dbReference type="EMBL" id="JACJPY010000003">
    <property type="protein sequence ID" value="MBD2148839.1"/>
    <property type="molecule type" value="Genomic_DNA"/>
</dbReference>